<dbReference type="SUPFAM" id="SSF56672">
    <property type="entry name" value="DNA/RNA polymerases"/>
    <property type="match status" value="1"/>
</dbReference>
<protein>
    <recommendedName>
        <fullName evidence="1">Reverse transcriptase/retrotransposon-derived protein RNase H-like domain-containing protein</fullName>
    </recommendedName>
</protein>
<dbReference type="PANTHER" id="PTHR37984">
    <property type="entry name" value="PROTEIN CBG26694"/>
    <property type="match status" value="1"/>
</dbReference>
<dbReference type="InterPro" id="IPR043502">
    <property type="entry name" value="DNA/RNA_pol_sf"/>
</dbReference>
<dbReference type="GO" id="GO:0071897">
    <property type="term" value="P:DNA biosynthetic process"/>
    <property type="evidence" value="ECO:0007669"/>
    <property type="project" value="UniProtKB-ARBA"/>
</dbReference>
<feature type="domain" description="Reverse transcriptase/retrotransposon-derived protein RNase H-like" evidence="1">
    <location>
        <begin position="3"/>
        <end position="79"/>
    </location>
</feature>
<reference evidence="2 3" key="1">
    <citation type="journal article" date="2019" name="Sci. Rep.">
        <title>Orb-weaving spider Araneus ventricosus genome elucidates the spidroin gene catalogue.</title>
        <authorList>
            <person name="Kono N."/>
            <person name="Nakamura H."/>
            <person name="Ohtoshi R."/>
            <person name="Moran D.A.P."/>
            <person name="Shinohara A."/>
            <person name="Yoshida Y."/>
            <person name="Fujiwara M."/>
            <person name="Mori M."/>
            <person name="Tomita M."/>
            <person name="Arakawa K."/>
        </authorList>
    </citation>
    <scope>NUCLEOTIDE SEQUENCE [LARGE SCALE GENOMIC DNA]</scope>
</reference>
<dbReference type="InterPro" id="IPR050951">
    <property type="entry name" value="Retrovirus_Pol_polyprotein"/>
</dbReference>
<dbReference type="Pfam" id="PF17919">
    <property type="entry name" value="RT_RNaseH_2"/>
    <property type="match status" value="1"/>
</dbReference>
<organism evidence="2 3">
    <name type="scientific">Araneus ventricosus</name>
    <name type="common">Orbweaver spider</name>
    <name type="synonym">Epeira ventricosa</name>
    <dbReference type="NCBI Taxonomy" id="182803"/>
    <lineage>
        <taxon>Eukaryota</taxon>
        <taxon>Metazoa</taxon>
        <taxon>Ecdysozoa</taxon>
        <taxon>Arthropoda</taxon>
        <taxon>Chelicerata</taxon>
        <taxon>Arachnida</taxon>
        <taxon>Araneae</taxon>
        <taxon>Araneomorphae</taxon>
        <taxon>Entelegynae</taxon>
        <taxon>Araneoidea</taxon>
        <taxon>Araneidae</taxon>
        <taxon>Araneus</taxon>
    </lineage>
</organism>
<dbReference type="InterPro" id="IPR041577">
    <property type="entry name" value="RT_RNaseH_2"/>
</dbReference>
<dbReference type="EMBL" id="BGPR01037808">
    <property type="protein sequence ID" value="GBO13498.1"/>
    <property type="molecule type" value="Genomic_DNA"/>
</dbReference>
<evidence type="ECO:0000259" key="1">
    <source>
        <dbReference type="Pfam" id="PF17919"/>
    </source>
</evidence>
<keyword evidence="3" id="KW-1185">Reference proteome</keyword>
<dbReference type="Proteomes" id="UP000499080">
    <property type="component" value="Unassembled WGS sequence"/>
</dbReference>
<name>A0A4Y2UKX5_ARAVE</name>
<accession>A0A4Y2UKX5</accession>
<dbReference type="AlphaFoldDB" id="A0A4Y2UKX5"/>
<evidence type="ECO:0000313" key="2">
    <source>
        <dbReference type="EMBL" id="GBO13498.1"/>
    </source>
</evidence>
<sequence length="109" mass="12104">MLVTTDSVLGYYDPNKEVTIQVEASTNGVGATLMQEGKPTIFSSPSLNKTEQQYAQIEKECREIVFARVRFHQFISGKGQIKVDANHKPLETIFKKELLKASSIAGIQS</sequence>
<gene>
    <name evidence="2" type="ORF">AVEN_141424_1</name>
</gene>
<evidence type="ECO:0000313" key="3">
    <source>
        <dbReference type="Proteomes" id="UP000499080"/>
    </source>
</evidence>
<dbReference type="PANTHER" id="PTHR37984:SF8">
    <property type="entry name" value="CCHC-TYPE DOMAIN-CONTAINING PROTEIN"/>
    <property type="match status" value="1"/>
</dbReference>
<proteinExistence type="predicted"/>
<comment type="caution">
    <text evidence="2">The sequence shown here is derived from an EMBL/GenBank/DDBJ whole genome shotgun (WGS) entry which is preliminary data.</text>
</comment>
<dbReference type="OrthoDB" id="2286242at2759"/>